<keyword evidence="3" id="KW-1185">Reference proteome</keyword>
<dbReference type="Pfam" id="PF05729">
    <property type="entry name" value="NACHT"/>
    <property type="match status" value="1"/>
</dbReference>
<reference evidence="2 3" key="1">
    <citation type="journal article" date="2008" name="BMC Genomics">
        <title>Acidithiobacillus ferrooxidans metabolism: from genome sequence to industrial applications.</title>
        <authorList>
            <person name="Valdes J."/>
            <person name="Pedroso I."/>
            <person name="Quatrini R."/>
            <person name="Dodson R.J."/>
            <person name="Tettelin H."/>
            <person name="Blake R.II."/>
            <person name="Eisen J.A."/>
            <person name="Holmes D.S."/>
        </authorList>
    </citation>
    <scope>NUCLEOTIDE SEQUENCE [LARGE SCALE GENOMIC DNA]</scope>
    <source>
        <strain evidence="3">ATCC 23270 / DSM 14882 / CIP 104768 / NCIMB 8455</strain>
    </source>
</reference>
<dbReference type="Proteomes" id="UP000001362">
    <property type="component" value="Chromosome"/>
</dbReference>
<dbReference type="Gene3D" id="3.40.50.300">
    <property type="entry name" value="P-loop containing nucleotide triphosphate hydrolases"/>
    <property type="match status" value="1"/>
</dbReference>
<dbReference type="EMBL" id="CP001219">
    <property type="protein sequence ID" value="ACK79823.1"/>
    <property type="molecule type" value="Genomic_DNA"/>
</dbReference>
<dbReference type="STRING" id="243159.AFE_1266"/>
<organism evidence="2 3">
    <name type="scientific">Acidithiobacillus ferrooxidans (strain ATCC 23270 / DSM 14882 / CIP 104768 / NCIMB 8455)</name>
    <name type="common">Ferrobacillus ferrooxidans (strain ATCC 23270)</name>
    <dbReference type="NCBI Taxonomy" id="243159"/>
    <lineage>
        <taxon>Bacteria</taxon>
        <taxon>Pseudomonadati</taxon>
        <taxon>Pseudomonadota</taxon>
        <taxon>Acidithiobacillia</taxon>
        <taxon>Acidithiobacillales</taxon>
        <taxon>Acidithiobacillaceae</taxon>
        <taxon>Acidithiobacillus</taxon>
    </lineage>
</organism>
<dbReference type="GeneID" id="65280530"/>
<feature type="domain" description="NACHT" evidence="1">
    <location>
        <begin position="281"/>
        <end position="461"/>
    </location>
</feature>
<proteinExistence type="predicted"/>
<gene>
    <name evidence="2" type="ordered locus">AFE_1266</name>
</gene>
<dbReference type="SUPFAM" id="SSF52540">
    <property type="entry name" value="P-loop containing nucleoside triphosphate hydrolases"/>
    <property type="match status" value="1"/>
</dbReference>
<evidence type="ECO:0000313" key="2">
    <source>
        <dbReference type="EMBL" id="ACK79823.1"/>
    </source>
</evidence>
<dbReference type="RefSeq" id="WP_012606937.1">
    <property type="nucleotide sequence ID" value="NC_011761.1"/>
</dbReference>
<dbReference type="InterPro" id="IPR007111">
    <property type="entry name" value="NACHT_NTPase"/>
</dbReference>
<evidence type="ECO:0000313" key="3">
    <source>
        <dbReference type="Proteomes" id="UP000001362"/>
    </source>
</evidence>
<dbReference type="HOGENOM" id="CLU_394784_0_0_6"/>
<dbReference type="InterPro" id="IPR027417">
    <property type="entry name" value="P-loop_NTPase"/>
</dbReference>
<protein>
    <recommendedName>
        <fullName evidence="1">NACHT domain-containing protein</fullName>
    </recommendedName>
</protein>
<dbReference type="eggNOG" id="COG1474">
    <property type="taxonomic scope" value="Bacteria"/>
</dbReference>
<accession>B7J8U8</accession>
<dbReference type="PaxDb" id="243159-AFE_1266"/>
<dbReference type="AlphaFoldDB" id="B7J8U8"/>
<sequence length="705" mass="78424">MAGQDLVRPSRDGDQFHYLWAARQCLELLPGGNDLVAVTVEGPSVDEAAGDVIEAGEQLIDVGLYYGAESRAEARLVRYVQLKHSTRRSLEAWTASGLEKTIRGFARRYGELLKRYAVHEIAQRFLFEFTTNRPIDSRLKEALADLVSGAAARHPDLRHSLVEFTGLNETVASQFFSLFAAEGGEECLWAQRNLLTQDISAYLPDADYDAPVQLKELVTRKATTEFESNPSIRRHDVLRALKATEEQLQPAPCLIRGPTHTTLPREQEQEILRTLLAAESPVVIHAEGGVGKSVLASRLALSMPSGSEAVLYDCFGDGLYRNALHFRHRHRDALVQIANELAARGLCHPLVPTPHADTKQYMRAFLQRLTQAAQLLTARNPESRLCLIIDAADNAEMAAEEQGEPTSFVRDLIRAPLPAGIRLALTSRTHRRSRLGAPTEAQEIELHPFSKSESARHLRGFYPEASDADVAEFAFLSSSNPRVQALALSRRLPLQEMLKQLGPEPTTVDRAIGELLEAAIARLQDQSGAFEAFQINFICQGLAVLRPLVPISVLAQLSGTSESAVRSFALDFGRPLLLKGNSLHFLDEPAETWFRERFQPDAVALTRFLERLRPLTAKSSYAAAALPQLLLQAERLDELVELALSEEGLPTENPLERRDVELQRLTFALTDIATRATPEDEREWGVRRWRIEVEQVFGDSIPTLT</sequence>
<name>B7J8U8_ACIF2</name>
<evidence type="ECO:0000259" key="1">
    <source>
        <dbReference type="Pfam" id="PF05729"/>
    </source>
</evidence>
<dbReference type="KEGG" id="afr:AFE_1266"/>